<dbReference type="InterPro" id="IPR015943">
    <property type="entry name" value="WD40/YVTN_repeat-like_dom_sf"/>
</dbReference>
<sequence>MGCIKLKNIFGEHWKQSYRDLKISAKPTQSCGLASSSKNIAVGFIILFLFFYGGIVSIIDINNYERNPPVYKLLGHTGSILDIDFNGFNENILCSSSDDCSIKIWDISNLESKELNESTFTLQGHRMKVTNLKWNPTVDYALLTTSFDCTAKVWDASNGKEIFSTSICEHPSSCSWTPNGDKILVSTKEANVSLIDPRSGNCCSKFKAHDSNKLTNALWLGGHYGDDHLFTSGFVDNKTRQIRVWDTRKLDKHLISNDIDSSPSPLIPHWDPQIGLIVLASKGDLTVRIFQYIDKELNRAGEFKATGSMKSFCLVPTDICDRTKCELGRFLFNTDCKQINLTSMFIIRRNSATTMNELYGEEYDTARYSVRDWEAGIEKNLGNLTISKSKCTQMIKDKDAGCKFREISKTIQECNAKYGTNFNNPELIPVLEQLKDNITDLIKTIKT</sequence>
<keyword evidence="2 4" id="KW-0677">Repeat</keyword>
<evidence type="ECO:0000256" key="1">
    <source>
        <dbReference type="ARBA" id="ARBA00022574"/>
    </source>
</evidence>
<dbReference type="InterPro" id="IPR036322">
    <property type="entry name" value="WD40_repeat_dom_sf"/>
</dbReference>
<dbReference type="GO" id="GO:0051015">
    <property type="term" value="F:actin filament binding"/>
    <property type="evidence" value="ECO:0007669"/>
    <property type="project" value="TreeGrafter"/>
</dbReference>
<dbReference type="InterPro" id="IPR019775">
    <property type="entry name" value="WD40_repeat_CS"/>
</dbReference>
<comment type="similarity">
    <text evidence="4">Belongs to the WD repeat coronin family.</text>
</comment>
<organism evidence="6">
    <name type="scientific">Theileria annulata</name>
    <dbReference type="NCBI Taxonomy" id="5874"/>
    <lineage>
        <taxon>Eukaryota</taxon>
        <taxon>Sar</taxon>
        <taxon>Alveolata</taxon>
        <taxon>Apicomplexa</taxon>
        <taxon>Aconoidasida</taxon>
        <taxon>Piroplasmida</taxon>
        <taxon>Theileriidae</taxon>
        <taxon>Theileria</taxon>
    </lineage>
</organism>
<dbReference type="PROSITE" id="PS00678">
    <property type="entry name" value="WD_REPEATS_1"/>
    <property type="match status" value="2"/>
</dbReference>
<accession>A0A3B0N005</accession>
<dbReference type="PANTHER" id="PTHR10856">
    <property type="entry name" value="CORONIN"/>
    <property type="match status" value="1"/>
</dbReference>
<keyword evidence="1 3" id="KW-0853">WD repeat</keyword>
<name>A0A3B0N005_THEAN</name>
<dbReference type="InterPro" id="IPR001680">
    <property type="entry name" value="WD40_rpt"/>
</dbReference>
<dbReference type="EMBL" id="UIVS01000004">
    <property type="protein sequence ID" value="SVP95529.1"/>
    <property type="molecule type" value="Genomic_DNA"/>
</dbReference>
<dbReference type="Gene3D" id="2.130.10.10">
    <property type="entry name" value="YVTN repeat-like/Quinoprotein amine dehydrogenase"/>
    <property type="match status" value="1"/>
</dbReference>
<feature type="repeat" description="WD" evidence="3">
    <location>
        <begin position="73"/>
        <end position="115"/>
    </location>
</feature>
<keyword evidence="5" id="KW-1133">Transmembrane helix</keyword>
<evidence type="ECO:0000313" key="7">
    <source>
        <dbReference type="EMBL" id="SVP95529.1"/>
    </source>
</evidence>
<dbReference type="SUPFAM" id="SSF50978">
    <property type="entry name" value="WD40 repeat-like"/>
    <property type="match status" value="1"/>
</dbReference>
<evidence type="ECO:0000256" key="4">
    <source>
        <dbReference type="RuleBase" id="RU280818"/>
    </source>
</evidence>
<dbReference type="InterPro" id="IPR015505">
    <property type="entry name" value="Coronin"/>
</dbReference>
<dbReference type="EMBL" id="UIVT01000004">
    <property type="protein sequence ID" value="SVP94882.1"/>
    <property type="molecule type" value="Genomic_DNA"/>
</dbReference>
<dbReference type="PROSITE" id="PS50294">
    <property type="entry name" value="WD_REPEATS_REGION"/>
    <property type="match status" value="2"/>
</dbReference>
<gene>
    <name evidence="6" type="ORF">TAT_000369200</name>
    <name evidence="7" type="ORF">TAV_000369200</name>
</gene>
<protein>
    <recommendedName>
        <fullName evidence="4">Coronin</fullName>
    </recommendedName>
</protein>
<dbReference type="Pfam" id="PF00400">
    <property type="entry name" value="WD40"/>
    <property type="match status" value="2"/>
</dbReference>
<dbReference type="PROSITE" id="PS50082">
    <property type="entry name" value="WD_REPEATS_2"/>
    <property type="match status" value="2"/>
</dbReference>
<dbReference type="PANTHER" id="PTHR10856:SF0">
    <property type="entry name" value="CORONIN"/>
    <property type="match status" value="1"/>
</dbReference>
<keyword evidence="5" id="KW-0812">Transmembrane</keyword>
<keyword evidence="5" id="KW-0472">Membrane</keyword>
<feature type="repeat" description="WD" evidence="3">
    <location>
        <begin position="122"/>
        <end position="164"/>
    </location>
</feature>
<evidence type="ECO:0000256" key="3">
    <source>
        <dbReference type="PROSITE-ProRule" id="PRU00221"/>
    </source>
</evidence>
<dbReference type="SMART" id="SM00320">
    <property type="entry name" value="WD40"/>
    <property type="match status" value="4"/>
</dbReference>
<feature type="transmembrane region" description="Helical" evidence="5">
    <location>
        <begin position="40"/>
        <end position="59"/>
    </location>
</feature>
<evidence type="ECO:0000313" key="6">
    <source>
        <dbReference type="EMBL" id="SVP94882.1"/>
    </source>
</evidence>
<dbReference type="AlphaFoldDB" id="A0A3B0N005"/>
<evidence type="ECO:0000256" key="5">
    <source>
        <dbReference type="SAM" id="Phobius"/>
    </source>
</evidence>
<dbReference type="SMART" id="SM01167">
    <property type="entry name" value="DUF1900"/>
    <property type="match status" value="1"/>
</dbReference>
<evidence type="ECO:0000256" key="2">
    <source>
        <dbReference type="ARBA" id="ARBA00022737"/>
    </source>
</evidence>
<reference evidence="6" key="1">
    <citation type="submission" date="2018-07" db="EMBL/GenBank/DDBJ databases">
        <authorList>
            <person name="Quirk P.G."/>
            <person name="Krulwich T.A."/>
        </authorList>
    </citation>
    <scope>NUCLEOTIDE SEQUENCE</scope>
    <source>
        <strain evidence="6">Anand</strain>
    </source>
</reference>
<dbReference type="GO" id="GO:0007015">
    <property type="term" value="P:actin filament organization"/>
    <property type="evidence" value="ECO:0007669"/>
    <property type="project" value="TreeGrafter"/>
</dbReference>
<proteinExistence type="inferred from homology"/>
<dbReference type="VEuPathDB" id="PiroplasmaDB:TA10060"/>